<gene>
    <name evidence="1" type="ORF">Cgig2_015110</name>
</gene>
<organism evidence="1 2">
    <name type="scientific">Carnegiea gigantea</name>
    <dbReference type="NCBI Taxonomy" id="171969"/>
    <lineage>
        <taxon>Eukaryota</taxon>
        <taxon>Viridiplantae</taxon>
        <taxon>Streptophyta</taxon>
        <taxon>Embryophyta</taxon>
        <taxon>Tracheophyta</taxon>
        <taxon>Spermatophyta</taxon>
        <taxon>Magnoliopsida</taxon>
        <taxon>eudicotyledons</taxon>
        <taxon>Gunneridae</taxon>
        <taxon>Pentapetalae</taxon>
        <taxon>Caryophyllales</taxon>
        <taxon>Cactineae</taxon>
        <taxon>Cactaceae</taxon>
        <taxon>Cactoideae</taxon>
        <taxon>Echinocereeae</taxon>
        <taxon>Carnegiea</taxon>
    </lineage>
</organism>
<evidence type="ECO:0000313" key="1">
    <source>
        <dbReference type="EMBL" id="KAJ8447747.1"/>
    </source>
</evidence>
<proteinExistence type="predicted"/>
<sequence>MALLPLRNHHSTSSSYLISLVYFLGKNLEPMSLTAMDALSSSIFISRILDGNINNPGVQPPEFAIQPSNNRIGTLKINQSFNLSLWVSSSQRIRPSGSRFWPFQRTFWVKVLRILDLIMGTVQFLKILPVLARSEKLPLFYPDCEVVGKEYESCKGYNDQVMEESNAKILFDEVMLALLHGVLDFFPKSFG</sequence>
<dbReference type="EMBL" id="JAKOGI010000035">
    <property type="protein sequence ID" value="KAJ8447747.1"/>
    <property type="molecule type" value="Genomic_DNA"/>
</dbReference>
<evidence type="ECO:0000313" key="2">
    <source>
        <dbReference type="Proteomes" id="UP001153076"/>
    </source>
</evidence>
<dbReference type="OrthoDB" id="412748at2759"/>
<name>A0A9Q1QMI4_9CARY</name>
<dbReference type="Proteomes" id="UP001153076">
    <property type="component" value="Unassembled WGS sequence"/>
</dbReference>
<accession>A0A9Q1QMI4</accession>
<keyword evidence="2" id="KW-1185">Reference proteome</keyword>
<protein>
    <submittedName>
        <fullName evidence="1">Uncharacterized protein</fullName>
    </submittedName>
</protein>
<reference evidence="1" key="1">
    <citation type="submission" date="2022-04" db="EMBL/GenBank/DDBJ databases">
        <title>Carnegiea gigantea Genome sequencing and assembly v2.</title>
        <authorList>
            <person name="Copetti D."/>
            <person name="Sanderson M.J."/>
            <person name="Burquez A."/>
            <person name="Wojciechowski M.F."/>
        </authorList>
    </citation>
    <scope>NUCLEOTIDE SEQUENCE</scope>
    <source>
        <strain evidence="1">SGP5-SGP5p</strain>
        <tissue evidence="1">Aerial part</tissue>
    </source>
</reference>
<comment type="caution">
    <text evidence="1">The sequence shown here is derived from an EMBL/GenBank/DDBJ whole genome shotgun (WGS) entry which is preliminary data.</text>
</comment>
<dbReference type="AlphaFoldDB" id="A0A9Q1QMI4"/>